<reference evidence="2" key="1">
    <citation type="submission" date="2017-02" db="UniProtKB">
        <authorList>
            <consortium name="WormBaseParasite"/>
        </authorList>
    </citation>
    <scope>IDENTIFICATION</scope>
</reference>
<dbReference type="WBParaSite" id="EEL_0000165501-mRNA-1">
    <property type="protein sequence ID" value="EEL_0000165501-mRNA-1"/>
    <property type="gene ID" value="EEL_0000165501"/>
</dbReference>
<evidence type="ECO:0000313" key="1">
    <source>
        <dbReference type="Proteomes" id="UP000050640"/>
    </source>
</evidence>
<dbReference type="AlphaFoldDB" id="A0A0R3RJJ6"/>
<sequence>MNSKQRINRNADKCEESERQVAVIKTGKYVGSDITFLKWYSLIILIPSSGLFILRDSWDCKKLLESFDAILISRQQFGAEYGCCDQVDVEVLLLAYCRNHQSSCWAVLGSDKALTLSCNQLRQSNMQMATIFRTMAPETLILRSSRVSSASESYRS</sequence>
<evidence type="ECO:0000313" key="2">
    <source>
        <dbReference type="WBParaSite" id="EEL_0000165501-mRNA-1"/>
    </source>
</evidence>
<proteinExistence type="predicted"/>
<accession>A0A0R3RJJ6</accession>
<dbReference type="STRING" id="1147741.A0A0R3RJJ6"/>
<name>A0A0R3RJJ6_9BILA</name>
<organism evidence="1 2">
    <name type="scientific">Elaeophora elaphi</name>
    <dbReference type="NCBI Taxonomy" id="1147741"/>
    <lineage>
        <taxon>Eukaryota</taxon>
        <taxon>Metazoa</taxon>
        <taxon>Ecdysozoa</taxon>
        <taxon>Nematoda</taxon>
        <taxon>Chromadorea</taxon>
        <taxon>Rhabditida</taxon>
        <taxon>Spirurina</taxon>
        <taxon>Spiruromorpha</taxon>
        <taxon>Filarioidea</taxon>
        <taxon>Onchocercidae</taxon>
        <taxon>Elaeophora</taxon>
    </lineage>
</organism>
<keyword evidence="1" id="KW-1185">Reference proteome</keyword>
<dbReference type="Proteomes" id="UP000050640">
    <property type="component" value="Unplaced"/>
</dbReference>
<protein>
    <submittedName>
        <fullName evidence="2">PINc domain-containing protein</fullName>
    </submittedName>
</protein>